<protein>
    <submittedName>
        <fullName evidence="3">Uncharacterized protein</fullName>
    </submittedName>
</protein>
<keyword evidence="2" id="KW-1133">Transmembrane helix</keyword>
<evidence type="ECO:0000313" key="4">
    <source>
        <dbReference type="Proteomes" id="UP000307440"/>
    </source>
</evidence>
<keyword evidence="2" id="KW-0812">Transmembrane</keyword>
<accession>A0A5C3KSX1</accession>
<dbReference type="Proteomes" id="UP000307440">
    <property type="component" value="Unassembled WGS sequence"/>
</dbReference>
<sequence>MAYSEAEALAVAFATAGVEGLLNGIFFVLCTIALYLLIDRSPDRGPGGSTFSRNLPRPVVSGSILLLFIIVGHWSCTMARVVQMGKAIGKGLPIVGYLSWTADGLAIAKLSFLMLAGLVSDALMMWRLWVVSDRNRYILVPPALAWLALLGAMMRVCAYYVQSRANPSLELSELSGAILAIGYSTILIRARSVFSNQDKLKFGGIAFMLINVRVGLGRDTNPTTVNIRRRSGGIPADPASDTAQSDSTELSNLRPPKPDMRVMLRKSFEHDAETFVPIAHPARVLPVAWL</sequence>
<keyword evidence="4" id="KW-1185">Reference proteome</keyword>
<evidence type="ECO:0000256" key="2">
    <source>
        <dbReference type="SAM" id="Phobius"/>
    </source>
</evidence>
<feature type="transmembrane region" description="Helical" evidence="2">
    <location>
        <begin position="94"/>
        <end position="116"/>
    </location>
</feature>
<dbReference type="EMBL" id="ML210215">
    <property type="protein sequence ID" value="TFK23612.1"/>
    <property type="molecule type" value="Genomic_DNA"/>
</dbReference>
<proteinExistence type="predicted"/>
<reference evidence="3 4" key="1">
    <citation type="journal article" date="2019" name="Nat. Ecol. Evol.">
        <title>Megaphylogeny resolves global patterns of mushroom evolution.</title>
        <authorList>
            <person name="Varga T."/>
            <person name="Krizsan K."/>
            <person name="Foldi C."/>
            <person name="Dima B."/>
            <person name="Sanchez-Garcia M."/>
            <person name="Sanchez-Ramirez S."/>
            <person name="Szollosi G.J."/>
            <person name="Szarkandi J.G."/>
            <person name="Papp V."/>
            <person name="Albert L."/>
            <person name="Andreopoulos W."/>
            <person name="Angelini C."/>
            <person name="Antonin V."/>
            <person name="Barry K.W."/>
            <person name="Bougher N.L."/>
            <person name="Buchanan P."/>
            <person name="Buyck B."/>
            <person name="Bense V."/>
            <person name="Catcheside P."/>
            <person name="Chovatia M."/>
            <person name="Cooper J."/>
            <person name="Damon W."/>
            <person name="Desjardin D."/>
            <person name="Finy P."/>
            <person name="Geml J."/>
            <person name="Haridas S."/>
            <person name="Hughes K."/>
            <person name="Justo A."/>
            <person name="Karasinski D."/>
            <person name="Kautmanova I."/>
            <person name="Kiss B."/>
            <person name="Kocsube S."/>
            <person name="Kotiranta H."/>
            <person name="LaButti K.M."/>
            <person name="Lechner B.E."/>
            <person name="Liimatainen K."/>
            <person name="Lipzen A."/>
            <person name="Lukacs Z."/>
            <person name="Mihaltcheva S."/>
            <person name="Morgado L.N."/>
            <person name="Niskanen T."/>
            <person name="Noordeloos M.E."/>
            <person name="Ohm R.A."/>
            <person name="Ortiz-Santana B."/>
            <person name="Ovrebo C."/>
            <person name="Racz N."/>
            <person name="Riley R."/>
            <person name="Savchenko A."/>
            <person name="Shiryaev A."/>
            <person name="Soop K."/>
            <person name="Spirin V."/>
            <person name="Szebenyi C."/>
            <person name="Tomsovsky M."/>
            <person name="Tulloss R.E."/>
            <person name="Uehling J."/>
            <person name="Grigoriev I.V."/>
            <person name="Vagvolgyi C."/>
            <person name="Papp T."/>
            <person name="Martin F.M."/>
            <person name="Miettinen O."/>
            <person name="Hibbett D.S."/>
            <person name="Nagy L.G."/>
        </authorList>
    </citation>
    <scope>NUCLEOTIDE SEQUENCE [LARGE SCALE GENOMIC DNA]</scope>
    <source>
        <strain evidence="3 4">CBS 121175</strain>
    </source>
</reference>
<feature type="compositionally biased region" description="Polar residues" evidence="1">
    <location>
        <begin position="241"/>
        <end position="251"/>
    </location>
</feature>
<organism evidence="3 4">
    <name type="scientific">Coprinopsis marcescibilis</name>
    <name type="common">Agaric fungus</name>
    <name type="synonym">Psathyrella marcescibilis</name>
    <dbReference type="NCBI Taxonomy" id="230819"/>
    <lineage>
        <taxon>Eukaryota</taxon>
        <taxon>Fungi</taxon>
        <taxon>Dikarya</taxon>
        <taxon>Basidiomycota</taxon>
        <taxon>Agaricomycotina</taxon>
        <taxon>Agaricomycetes</taxon>
        <taxon>Agaricomycetidae</taxon>
        <taxon>Agaricales</taxon>
        <taxon>Agaricineae</taxon>
        <taxon>Psathyrellaceae</taxon>
        <taxon>Coprinopsis</taxon>
    </lineage>
</organism>
<feature type="region of interest" description="Disordered" evidence="1">
    <location>
        <begin position="225"/>
        <end position="258"/>
    </location>
</feature>
<feature type="transmembrane region" description="Helical" evidence="2">
    <location>
        <begin position="20"/>
        <end position="38"/>
    </location>
</feature>
<feature type="transmembrane region" description="Helical" evidence="2">
    <location>
        <begin position="59"/>
        <end position="82"/>
    </location>
</feature>
<keyword evidence="2" id="KW-0472">Membrane</keyword>
<name>A0A5C3KSX1_COPMA</name>
<dbReference type="AlphaFoldDB" id="A0A5C3KSX1"/>
<evidence type="ECO:0000256" key="1">
    <source>
        <dbReference type="SAM" id="MobiDB-lite"/>
    </source>
</evidence>
<evidence type="ECO:0000313" key="3">
    <source>
        <dbReference type="EMBL" id="TFK23612.1"/>
    </source>
</evidence>
<feature type="transmembrane region" description="Helical" evidence="2">
    <location>
        <begin position="137"/>
        <end position="162"/>
    </location>
</feature>
<gene>
    <name evidence="3" type="ORF">FA15DRAFT_656567</name>
</gene>
<dbReference type="OrthoDB" id="2894496at2759"/>